<evidence type="ECO:0000313" key="1">
    <source>
        <dbReference type="EMBL" id="ASV31570.1"/>
    </source>
</evidence>
<dbReference type="Proteomes" id="UP000215244">
    <property type="component" value="Chromosome"/>
</dbReference>
<name>A0A223V8W0_9FLAO</name>
<dbReference type="RefSeq" id="WP_094998172.1">
    <property type="nucleotide sequence ID" value="NZ_BMJL01000013.1"/>
</dbReference>
<reference evidence="1 2" key="1">
    <citation type="submission" date="2017-08" db="EMBL/GenBank/DDBJ databases">
        <title>The complete genome sequence of Maribacter sp. B1, isolated from deep-sea sediment.</title>
        <authorList>
            <person name="Wu Y.-H."/>
            <person name="Cheng H."/>
            <person name="Xu X.-W."/>
        </authorList>
    </citation>
    <scope>NUCLEOTIDE SEQUENCE [LARGE SCALE GENOMIC DNA]</scope>
    <source>
        <strain evidence="1 2">B1</strain>
    </source>
</reference>
<dbReference type="OrthoDB" id="1096161at2"/>
<dbReference type="AlphaFoldDB" id="A0A223V8W0"/>
<organism evidence="1 2">
    <name type="scientific">Maribacter cobaltidurans</name>
    <dbReference type="NCBI Taxonomy" id="1178778"/>
    <lineage>
        <taxon>Bacteria</taxon>
        <taxon>Pseudomonadati</taxon>
        <taxon>Bacteroidota</taxon>
        <taxon>Flavobacteriia</taxon>
        <taxon>Flavobacteriales</taxon>
        <taxon>Flavobacteriaceae</taxon>
        <taxon>Maribacter</taxon>
    </lineage>
</organism>
<dbReference type="EMBL" id="CP022957">
    <property type="protein sequence ID" value="ASV31570.1"/>
    <property type="molecule type" value="Genomic_DNA"/>
</dbReference>
<proteinExistence type="predicted"/>
<sequence>MGLNKVIVASFKRGFEEKCFQLITESYVSAMETKVIKLNWDENDITWELHKCIKENPLRLKWRIVTNVEQHLPKDDIEKEKGFAAKFPRIDLRLVTINSSLEFEYHMEAKNLKEKDSGLKRRYIDTGINSFVTNKYENGCLLGYVLEGDLDKTVNGVNKLLKKDERELEFLKLKPYHFHDKYYESEHPDDMLIKHFMFDFTSLSSA</sequence>
<gene>
    <name evidence="1" type="ORF">CJ263_15865</name>
</gene>
<protein>
    <submittedName>
        <fullName evidence="1">Uncharacterized protein</fullName>
    </submittedName>
</protein>
<accession>A0A223V8W0</accession>
<dbReference type="KEGG" id="marb:CJ263_15865"/>
<evidence type="ECO:0000313" key="2">
    <source>
        <dbReference type="Proteomes" id="UP000215244"/>
    </source>
</evidence>
<keyword evidence="2" id="KW-1185">Reference proteome</keyword>